<accession>A0A430JEK1</accession>
<feature type="chain" id="PRO_5019385400" evidence="1">
    <location>
        <begin position="30"/>
        <end position="275"/>
    </location>
</feature>
<dbReference type="Proteomes" id="UP000276128">
    <property type="component" value="Unassembled WGS sequence"/>
</dbReference>
<keyword evidence="1" id="KW-0732">Signal</keyword>
<evidence type="ECO:0000256" key="1">
    <source>
        <dbReference type="SAM" id="SignalP"/>
    </source>
</evidence>
<keyword evidence="3" id="KW-1185">Reference proteome</keyword>
<dbReference type="AlphaFoldDB" id="A0A430JEK1"/>
<dbReference type="EMBL" id="RXHU01000033">
    <property type="protein sequence ID" value="RTE09463.1"/>
    <property type="molecule type" value="Genomic_DNA"/>
</dbReference>
<comment type="caution">
    <text evidence="2">The sequence shown here is derived from an EMBL/GenBank/DDBJ whole genome shotgun (WGS) entry which is preliminary data.</text>
</comment>
<gene>
    <name evidence="2" type="ORF">EJQ19_12395</name>
</gene>
<protein>
    <submittedName>
        <fullName evidence="2">Uncharacterized protein</fullName>
    </submittedName>
</protein>
<reference evidence="2 3" key="1">
    <citation type="submission" date="2018-12" db="EMBL/GenBank/DDBJ databases">
        <title>Bacillus ochoae sp. nov., Paenibacillus whitsoniae sp. nov., Paenibacillus spiritus sp. nov. Isolated from the Mars Exploration Rover during spacecraft assembly.</title>
        <authorList>
            <person name="Seuylemezian A."/>
            <person name="Vaishampayan P."/>
        </authorList>
    </citation>
    <scope>NUCLEOTIDE SEQUENCE [LARGE SCALE GENOMIC DNA]</scope>
    <source>
        <strain evidence="2 3">MER 54</strain>
    </source>
</reference>
<organism evidence="2 3">
    <name type="scientific">Paenibacillus whitsoniae</name>
    <dbReference type="NCBI Taxonomy" id="2496558"/>
    <lineage>
        <taxon>Bacteria</taxon>
        <taxon>Bacillati</taxon>
        <taxon>Bacillota</taxon>
        <taxon>Bacilli</taxon>
        <taxon>Bacillales</taxon>
        <taxon>Paenibacillaceae</taxon>
        <taxon>Paenibacillus</taxon>
    </lineage>
</organism>
<dbReference type="OrthoDB" id="2654642at2"/>
<proteinExistence type="predicted"/>
<dbReference type="RefSeq" id="WP_126141538.1">
    <property type="nucleotide sequence ID" value="NZ_RXHU01000033.1"/>
</dbReference>
<evidence type="ECO:0000313" key="3">
    <source>
        <dbReference type="Proteomes" id="UP000276128"/>
    </source>
</evidence>
<sequence>MKSWKKRTLQASLLAVIGTMTLGAVSASAADKSSEAQPVATAAPAPAGLQTVTWTSIKDASGSATVSAAPAATIAFRAGGFSVLSQPALERSYWKLLAATYAPETAADWKKALDDRKQVEAQLPKTATFTKAIPAPLLKEGSNIEGQALDDTVTLTPAPESPDSAEAKPVDSLPILSPLPIAEGVTIVTRAIPADEASSLTQALPVEGLPADVIMKAEPSEEAIRLQKLAEAVDADDATAIQSLLPQLLQDYIKQTDELRSMVKHLQSEKPADNE</sequence>
<name>A0A430JEK1_9BACL</name>
<feature type="signal peptide" evidence="1">
    <location>
        <begin position="1"/>
        <end position="29"/>
    </location>
</feature>
<evidence type="ECO:0000313" key="2">
    <source>
        <dbReference type="EMBL" id="RTE09463.1"/>
    </source>
</evidence>